<dbReference type="AlphaFoldDB" id="A0A2Z7ASF0"/>
<dbReference type="InterPro" id="IPR050951">
    <property type="entry name" value="Retrovirus_Pol_polyprotein"/>
</dbReference>
<proteinExistence type="predicted"/>
<reference evidence="2 3" key="1">
    <citation type="journal article" date="2015" name="Proc. Natl. Acad. Sci. U.S.A.">
        <title>The resurrection genome of Boea hygrometrica: A blueprint for survival of dehydration.</title>
        <authorList>
            <person name="Xiao L."/>
            <person name="Yang G."/>
            <person name="Zhang L."/>
            <person name="Yang X."/>
            <person name="Zhao S."/>
            <person name="Ji Z."/>
            <person name="Zhou Q."/>
            <person name="Hu M."/>
            <person name="Wang Y."/>
            <person name="Chen M."/>
            <person name="Xu Y."/>
            <person name="Jin H."/>
            <person name="Xiao X."/>
            <person name="Hu G."/>
            <person name="Bao F."/>
            <person name="Hu Y."/>
            <person name="Wan P."/>
            <person name="Li L."/>
            <person name="Deng X."/>
            <person name="Kuang T."/>
            <person name="Xiang C."/>
            <person name="Zhu J.K."/>
            <person name="Oliver M.J."/>
            <person name="He Y."/>
        </authorList>
    </citation>
    <scope>NUCLEOTIDE SEQUENCE [LARGE SCALE GENOMIC DNA]</scope>
    <source>
        <strain evidence="3">cv. XS01</strain>
    </source>
</reference>
<dbReference type="Gene3D" id="1.10.340.70">
    <property type="match status" value="1"/>
</dbReference>
<organism evidence="2 3">
    <name type="scientific">Dorcoceras hygrometricum</name>
    <dbReference type="NCBI Taxonomy" id="472368"/>
    <lineage>
        <taxon>Eukaryota</taxon>
        <taxon>Viridiplantae</taxon>
        <taxon>Streptophyta</taxon>
        <taxon>Embryophyta</taxon>
        <taxon>Tracheophyta</taxon>
        <taxon>Spermatophyta</taxon>
        <taxon>Magnoliopsida</taxon>
        <taxon>eudicotyledons</taxon>
        <taxon>Gunneridae</taxon>
        <taxon>Pentapetalae</taxon>
        <taxon>asterids</taxon>
        <taxon>lamiids</taxon>
        <taxon>Lamiales</taxon>
        <taxon>Gesneriaceae</taxon>
        <taxon>Didymocarpoideae</taxon>
        <taxon>Trichosporeae</taxon>
        <taxon>Loxocarpinae</taxon>
        <taxon>Dorcoceras</taxon>
    </lineage>
</organism>
<name>A0A2Z7ASF0_9LAMI</name>
<dbReference type="Proteomes" id="UP000250235">
    <property type="component" value="Unassembled WGS sequence"/>
</dbReference>
<feature type="domain" description="Integrase zinc-binding" evidence="1">
    <location>
        <begin position="1"/>
        <end position="50"/>
    </location>
</feature>
<dbReference type="EMBL" id="KV013372">
    <property type="protein sequence ID" value="KZV23810.1"/>
    <property type="molecule type" value="Genomic_DNA"/>
</dbReference>
<evidence type="ECO:0000259" key="1">
    <source>
        <dbReference type="Pfam" id="PF17921"/>
    </source>
</evidence>
<sequence>MREVHLTLVGGHSGALRTLKQIASTFFWSGMKEDVAKFVAECVICQRQKYEATRPAGLLQPLPVPTAIWEDIVMDFIVGLTQIEGF</sequence>
<dbReference type="PANTHER" id="PTHR37984:SF5">
    <property type="entry name" value="PROTEIN NYNRIN-LIKE"/>
    <property type="match status" value="1"/>
</dbReference>
<evidence type="ECO:0000313" key="2">
    <source>
        <dbReference type="EMBL" id="KZV23810.1"/>
    </source>
</evidence>
<dbReference type="OrthoDB" id="2013610at2759"/>
<accession>A0A2Z7ASF0</accession>
<dbReference type="PANTHER" id="PTHR37984">
    <property type="entry name" value="PROTEIN CBG26694"/>
    <property type="match status" value="1"/>
</dbReference>
<keyword evidence="3" id="KW-1185">Reference proteome</keyword>
<protein>
    <recommendedName>
        <fullName evidence="1">Integrase zinc-binding domain-containing protein</fullName>
    </recommendedName>
</protein>
<gene>
    <name evidence="2" type="ORF">F511_22872</name>
</gene>
<evidence type="ECO:0000313" key="3">
    <source>
        <dbReference type="Proteomes" id="UP000250235"/>
    </source>
</evidence>
<dbReference type="InterPro" id="IPR041588">
    <property type="entry name" value="Integrase_H2C2"/>
</dbReference>
<dbReference type="Pfam" id="PF17921">
    <property type="entry name" value="Integrase_H2C2"/>
    <property type="match status" value="1"/>
</dbReference>